<dbReference type="GO" id="GO:0043025">
    <property type="term" value="C:neuronal cell body"/>
    <property type="evidence" value="ECO:0007669"/>
    <property type="project" value="TreeGrafter"/>
</dbReference>
<comment type="caution">
    <text evidence="8">The sequence shown here is derived from an EMBL/GenBank/DDBJ whole genome shotgun (WGS) entry which is preliminary data.</text>
</comment>
<organism evidence="8 9">
    <name type="scientific">Daphnia galeata</name>
    <dbReference type="NCBI Taxonomy" id="27404"/>
    <lineage>
        <taxon>Eukaryota</taxon>
        <taxon>Metazoa</taxon>
        <taxon>Ecdysozoa</taxon>
        <taxon>Arthropoda</taxon>
        <taxon>Crustacea</taxon>
        <taxon>Branchiopoda</taxon>
        <taxon>Diplostraca</taxon>
        <taxon>Cladocera</taxon>
        <taxon>Anomopoda</taxon>
        <taxon>Daphniidae</taxon>
        <taxon>Daphnia</taxon>
    </lineage>
</organism>
<keyword evidence="5 7" id="KW-0472">Membrane</keyword>
<evidence type="ECO:0000313" key="8">
    <source>
        <dbReference type="EMBL" id="CAH0098534.1"/>
    </source>
</evidence>
<keyword evidence="3 7" id="KW-0812">Transmembrane</keyword>
<evidence type="ECO:0000256" key="1">
    <source>
        <dbReference type="ARBA" id="ARBA00004651"/>
    </source>
</evidence>
<dbReference type="GO" id="GO:0030425">
    <property type="term" value="C:dendrite"/>
    <property type="evidence" value="ECO:0007669"/>
    <property type="project" value="TreeGrafter"/>
</dbReference>
<accession>A0A8J2RAW7</accession>
<dbReference type="EMBL" id="CAKKLH010000002">
    <property type="protein sequence ID" value="CAH0098534.1"/>
    <property type="molecule type" value="Genomic_DNA"/>
</dbReference>
<dbReference type="InterPro" id="IPR013604">
    <property type="entry name" value="7TM_chemorcpt"/>
</dbReference>
<evidence type="ECO:0000256" key="7">
    <source>
        <dbReference type="SAM" id="Phobius"/>
    </source>
</evidence>
<dbReference type="PANTHER" id="PTHR21143:SF133">
    <property type="entry name" value="GUSTATORY AND PHEROMONE RECEPTOR 32A-RELATED"/>
    <property type="match status" value="1"/>
</dbReference>
<dbReference type="GO" id="GO:0008049">
    <property type="term" value="P:male courtship behavior"/>
    <property type="evidence" value="ECO:0007669"/>
    <property type="project" value="TreeGrafter"/>
</dbReference>
<feature type="transmembrane region" description="Helical" evidence="7">
    <location>
        <begin position="174"/>
        <end position="194"/>
    </location>
</feature>
<dbReference type="GO" id="GO:0030424">
    <property type="term" value="C:axon"/>
    <property type="evidence" value="ECO:0007669"/>
    <property type="project" value="TreeGrafter"/>
</dbReference>
<sequence>MGLERLNVLFFLINAAGLLPYRMILDKRNKRFERFDIAWWHPVTWWFVVVLIIQLIYTPYITVVTVMLEISKSNEKESIIYVMAMVLWLVCYGIVKLIPVILLFRVGKLITVLTDLKKVDQILKKIPDKRCNSRQRTVVGFLCIISMIVTWHISSRGRMLLHLETKEEINFISLLDYLCDFITLLQFATWLLLIHLTYYSIAHRIAILEYFIADEQAPIHRGKKMITVVPFKTMSIEPDPDGQLSVRLQKFDNVFDRLAKTCNQLKCVFSFPALIILITSFLSCTINIFLLLRNFIQPESASQNNALHYFVILTSQIAMALIIIQSADSPAQEVKRLRSKFLRLSTKNIASIDEAKCAAILLALSEERVQLSAGGLMPIGKELLPSLTATVITYLVILLQNAIHKKANQDKGTANRF</sequence>
<gene>
    <name evidence="8" type="ORF">DGAL_LOCUS617</name>
</gene>
<dbReference type="AlphaFoldDB" id="A0A8J2RAW7"/>
<keyword evidence="9" id="KW-1185">Reference proteome</keyword>
<feature type="transmembrane region" description="Helical" evidence="7">
    <location>
        <begin position="307"/>
        <end position="327"/>
    </location>
</feature>
<feature type="transmembrane region" description="Helical" evidence="7">
    <location>
        <begin position="137"/>
        <end position="154"/>
    </location>
</feature>
<dbReference type="Pfam" id="PF08395">
    <property type="entry name" value="7tm_7"/>
    <property type="match status" value="1"/>
</dbReference>
<dbReference type="GO" id="GO:0007635">
    <property type="term" value="P:chemosensory behavior"/>
    <property type="evidence" value="ECO:0007669"/>
    <property type="project" value="TreeGrafter"/>
</dbReference>
<evidence type="ECO:0000313" key="9">
    <source>
        <dbReference type="Proteomes" id="UP000789390"/>
    </source>
</evidence>
<feature type="transmembrane region" description="Helical" evidence="7">
    <location>
        <begin position="37"/>
        <end position="58"/>
    </location>
</feature>
<evidence type="ECO:0000256" key="5">
    <source>
        <dbReference type="ARBA" id="ARBA00023136"/>
    </source>
</evidence>
<feature type="transmembrane region" description="Helical" evidence="7">
    <location>
        <begin position="6"/>
        <end position="25"/>
    </location>
</feature>
<dbReference type="Proteomes" id="UP000789390">
    <property type="component" value="Unassembled WGS sequence"/>
</dbReference>
<dbReference type="GO" id="GO:0050909">
    <property type="term" value="P:sensory perception of taste"/>
    <property type="evidence" value="ECO:0007669"/>
    <property type="project" value="InterPro"/>
</dbReference>
<evidence type="ECO:0000256" key="6">
    <source>
        <dbReference type="ARBA" id="ARBA00023170"/>
    </source>
</evidence>
<comment type="subcellular location">
    <subcellularLocation>
        <location evidence="1">Cell membrane</location>
        <topology evidence="1">Multi-pass membrane protein</topology>
    </subcellularLocation>
</comment>
<evidence type="ECO:0000256" key="4">
    <source>
        <dbReference type="ARBA" id="ARBA00022989"/>
    </source>
</evidence>
<keyword evidence="4 7" id="KW-1133">Transmembrane helix</keyword>
<proteinExistence type="predicted"/>
<dbReference type="OrthoDB" id="6625921at2759"/>
<dbReference type="PANTHER" id="PTHR21143">
    <property type="entry name" value="INVERTEBRATE GUSTATORY RECEPTOR"/>
    <property type="match status" value="1"/>
</dbReference>
<reference evidence="8" key="1">
    <citation type="submission" date="2021-11" db="EMBL/GenBank/DDBJ databases">
        <authorList>
            <person name="Schell T."/>
        </authorList>
    </citation>
    <scope>NUCLEOTIDE SEQUENCE</scope>
    <source>
        <strain evidence="8">M5</strain>
    </source>
</reference>
<name>A0A8J2RAW7_9CRUS</name>
<evidence type="ECO:0000256" key="2">
    <source>
        <dbReference type="ARBA" id="ARBA00022475"/>
    </source>
</evidence>
<evidence type="ECO:0000256" key="3">
    <source>
        <dbReference type="ARBA" id="ARBA00022692"/>
    </source>
</evidence>
<feature type="transmembrane region" description="Helical" evidence="7">
    <location>
        <begin position="78"/>
        <end position="104"/>
    </location>
</feature>
<dbReference type="GO" id="GO:0005886">
    <property type="term" value="C:plasma membrane"/>
    <property type="evidence" value="ECO:0007669"/>
    <property type="project" value="UniProtKB-SubCell"/>
</dbReference>
<keyword evidence="6" id="KW-0675">Receptor</keyword>
<feature type="transmembrane region" description="Helical" evidence="7">
    <location>
        <begin position="267"/>
        <end position="292"/>
    </location>
</feature>
<keyword evidence="2" id="KW-1003">Cell membrane</keyword>
<protein>
    <recommendedName>
        <fullName evidence="10">Gustatory receptor</fullName>
    </recommendedName>
</protein>
<evidence type="ECO:0008006" key="10">
    <source>
        <dbReference type="Google" id="ProtNLM"/>
    </source>
</evidence>